<evidence type="ECO:0000259" key="18">
    <source>
        <dbReference type="SMART" id="SM00474"/>
    </source>
</evidence>
<evidence type="ECO:0000256" key="4">
    <source>
        <dbReference type="ARBA" id="ARBA00022679"/>
    </source>
</evidence>
<evidence type="ECO:0000256" key="14">
    <source>
        <dbReference type="ARBA" id="ARBA00049244"/>
    </source>
</evidence>
<dbReference type="PRINTS" id="PR00868">
    <property type="entry name" value="DNAPOLI"/>
</dbReference>
<dbReference type="RefSeq" id="WP_114984898.1">
    <property type="nucleotide sequence ID" value="NZ_CP027806.1"/>
</dbReference>
<comment type="similarity">
    <text evidence="1 16">Belongs to the DNA polymerase type-A family.</text>
</comment>
<keyword evidence="10 16" id="KW-0269">Exonuclease</keyword>
<keyword evidence="7" id="KW-0540">Nuclease</keyword>
<accession>A0A345UMN8</accession>
<dbReference type="Proteomes" id="UP000254808">
    <property type="component" value="Chromosome"/>
</dbReference>
<keyword evidence="11 16" id="KW-0239">DNA-directed DNA polymerase</keyword>
<dbReference type="SMART" id="SM00474">
    <property type="entry name" value="35EXOc"/>
    <property type="match status" value="1"/>
</dbReference>
<feature type="region of interest" description="Disordered" evidence="17">
    <location>
        <begin position="295"/>
        <end position="337"/>
    </location>
</feature>
<dbReference type="PROSITE" id="PS00447">
    <property type="entry name" value="DNA_POLYMERASE_A"/>
    <property type="match status" value="1"/>
</dbReference>
<dbReference type="SMART" id="SM00482">
    <property type="entry name" value="POLAc"/>
    <property type="match status" value="1"/>
</dbReference>
<evidence type="ECO:0000256" key="15">
    <source>
        <dbReference type="NCBIfam" id="TIGR00593"/>
    </source>
</evidence>
<dbReference type="Pfam" id="PF00476">
    <property type="entry name" value="DNA_pol_A"/>
    <property type="match status" value="1"/>
</dbReference>
<dbReference type="InterPro" id="IPR020045">
    <property type="entry name" value="DNA_polI_H3TH"/>
</dbReference>
<evidence type="ECO:0000256" key="9">
    <source>
        <dbReference type="ARBA" id="ARBA00022801"/>
    </source>
</evidence>
<dbReference type="PANTHER" id="PTHR10133:SF27">
    <property type="entry name" value="DNA POLYMERASE NU"/>
    <property type="match status" value="1"/>
</dbReference>
<dbReference type="Pfam" id="PF02739">
    <property type="entry name" value="5_3_exonuc_N"/>
    <property type="match status" value="1"/>
</dbReference>
<dbReference type="SUPFAM" id="SSF47807">
    <property type="entry name" value="5' to 3' exonuclease, C-terminal subdomain"/>
    <property type="match status" value="1"/>
</dbReference>
<dbReference type="CDD" id="cd08637">
    <property type="entry name" value="DNA_pol_A_pol_I_C"/>
    <property type="match status" value="1"/>
</dbReference>
<evidence type="ECO:0000256" key="16">
    <source>
        <dbReference type="RuleBase" id="RU004460"/>
    </source>
</evidence>
<keyword evidence="22" id="KW-1185">Reference proteome</keyword>
<dbReference type="CDD" id="cd09859">
    <property type="entry name" value="PIN_53EXO"/>
    <property type="match status" value="1"/>
</dbReference>
<dbReference type="CDD" id="cd06139">
    <property type="entry name" value="DNA_polA_I_Ecoli_like_exo"/>
    <property type="match status" value="1"/>
</dbReference>
<evidence type="ECO:0000256" key="3">
    <source>
        <dbReference type="ARBA" id="ARBA00020311"/>
    </source>
</evidence>
<dbReference type="InterPro" id="IPR020046">
    <property type="entry name" value="5-3_exonucl_a-hlix_arch_N"/>
</dbReference>
<dbReference type="InterPro" id="IPR002298">
    <property type="entry name" value="DNA_polymerase_A"/>
</dbReference>
<dbReference type="GO" id="GO:0003677">
    <property type="term" value="F:DNA binding"/>
    <property type="evidence" value="ECO:0007669"/>
    <property type="project" value="UniProtKB-UniRule"/>
</dbReference>
<dbReference type="CDD" id="cd09898">
    <property type="entry name" value="H3TH_53EXO"/>
    <property type="match status" value="1"/>
</dbReference>
<evidence type="ECO:0000313" key="21">
    <source>
        <dbReference type="EMBL" id="AXJ01740.1"/>
    </source>
</evidence>
<keyword evidence="5 16" id="KW-0548">Nucleotidyltransferase</keyword>
<name>A0A345UMN8_9BACT</name>
<dbReference type="SUPFAM" id="SSF88723">
    <property type="entry name" value="PIN domain-like"/>
    <property type="match status" value="1"/>
</dbReference>
<comment type="catalytic activity">
    <reaction evidence="14 16">
        <text>DNA(n) + a 2'-deoxyribonucleoside 5'-triphosphate = DNA(n+1) + diphosphate</text>
        <dbReference type="Rhea" id="RHEA:22508"/>
        <dbReference type="Rhea" id="RHEA-COMP:17339"/>
        <dbReference type="Rhea" id="RHEA-COMP:17340"/>
        <dbReference type="ChEBI" id="CHEBI:33019"/>
        <dbReference type="ChEBI" id="CHEBI:61560"/>
        <dbReference type="ChEBI" id="CHEBI:173112"/>
        <dbReference type="EC" id="2.7.7.7"/>
    </reaction>
</comment>
<evidence type="ECO:0000256" key="13">
    <source>
        <dbReference type="ARBA" id="ARBA00023204"/>
    </source>
</evidence>
<dbReference type="SMART" id="SM00279">
    <property type="entry name" value="HhH2"/>
    <property type="match status" value="1"/>
</dbReference>
<evidence type="ECO:0000256" key="10">
    <source>
        <dbReference type="ARBA" id="ARBA00022839"/>
    </source>
</evidence>
<gene>
    <name evidence="16" type="primary">polA</name>
    <name evidence="21" type="ORF">CYPRO_2498</name>
</gene>
<dbReference type="InterPro" id="IPR043502">
    <property type="entry name" value="DNA/RNA_pol_sf"/>
</dbReference>
<keyword evidence="4 16" id="KW-0808">Transferase</keyword>
<dbReference type="FunFam" id="1.10.150.20:FF:000002">
    <property type="entry name" value="DNA polymerase I"/>
    <property type="match status" value="1"/>
</dbReference>
<dbReference type="Gene3D" id="3.30.70.370">
    <property type="match status" value="1"/>
</dbReference>
<dbReference type="InterPro" id="IPR008918">
    <property type="entry name" value="HhH2"/>
</dbReference>
<dbReference type="FunFam" id="1.10.150.20:FF:000003">
    <property type="entry name" value="DNA polymerase I"/>
    <property type="match status" value="1"/>
</dbReference>
<feature type="domain" description="3'-5' exonuclease" evidence="18">
    <location>
        <begin position="350"/>
        <end position="534"/>
    </location>
</feature>
<dbReference type="KEGG" id="cprv:CYPRO_2498"/>
<dbReference type="Gene3D" id="3.30.420.10">
    <property type="entry name" value="Ribonuclease H-like superfamily/Ribonuclease H"/>
    <property type="match status" value="1"/>
</dbReference>
<protein>
    <recommendedName>
        <fullName evidence="3 15">DNA polymerase I</fullName>
        <ecNumber evidence="2 15">2.7.7.7</ecNumber>
    </recommendedName>
</protein>
<dbReference type="SUPFAM" id="SSF56672">
    <property type="entry name" value="DNA/RNA polymerases"/>
    <property type="match status" value="1"/>
</dbReference>
<keyword evidence="9 16" id="KW-0378">Hydrolase</keyword>
<keyword evidence="12 16" id="KW-0238">DNA-binding</keyword>
<sequence>MSQKNKKLFLIDGHALAYRSYFAFINTNLRNSEGVPTGSLMGFANTLVKLLESEKPTHIAVAWDTHAPTFRHEMDAAYKANRPPQPDELRQTIPLMKEMVRHFGFQNLEKDGYEADDIIGTLAQRAGLDGAEVFMVTPDKDFMQLVTNNVRMYKPLNNGDGFQIIDPDGVVDYFGVPPEKVIDVLAVIGDTSDNIPGVPGIGKKGAPKLIKEYGSLEAAIEAAPGMKAKRAREGLTQHAEQALLSKKMIIIDTDVPDTVSWEELKWEGPESSELSDFFGRMEFRTLSRKFGKAMAEQGDGLQDEGVRKSASALRKDQQQGQGDLFGSGHQAAEASASESLKNLETEKANYRLIDTPEALDELINTLSASSHFCFDTETTASEPMLASLVGLAFSVRKKEAFYIPVNDAAGEAEGLSPELIQEKLTPVFGNSALKIAQNYKYDYIVLRRHGMALKGPVFDTMIAAYLIDSNQKLSMDELSRRYLNYEPVSIETLIGKGKQQKSMRDIPVDEVMPYACEDADITLQLFEVLQQKLNEDGLTEIAESVEFPLVRVLGELEMNGIQLDTEMLSNFSAQLGDDMKQLQQQIYAEAGEEFNINSPAQLGDILFEKLGLPSGKKTKTGKYSTNEQILTDLAAFGHKLPALVLDYRSLSKLKSTYADALPKLIHPETGRIHTSLNQQVAATGRLSSSNPNLQNIPVRTERGREIRKAFIAGEGKVLIAADYSQIELRVIASVSEDEAMVQAFRDDQDIHARTAMEIFGLSAITEVDRDMRRKAKEVNFGIPYGVSAFGLAQRLGIDRTEAKTIIDAYFERFPGIRNYIKETTAFAREHGYVTTLLGRRRYIPEIRSSNPNMRSFAERTAINMPIQGTAADLIKVAMVQLQARLERDLPECLMLLQVHDELLFEVPKDKAAESVQLIREEMEKAMTLKVPVKADAGVASNWLEAH</sequence>
<evidence type="ECO:0000313" key="22">
    <source>
        <dbReference type="Proteomes" id="UP000254808"/>
    </source>
</evidence>
<reference evidence="21 22" key="1">
    <citation type="submission" date="2018-03" db="EMBL/GenBank/DDBJ databases">
        <title>Phenotypic and genomic properties of Cyclonatronum proteinivorum gen. nov., sp. nov., a haloalkaliphilic bacteroidete from soda lakes possessing Na+-translocating rhodopsin.</title>
        <authorList>
            <person name="Toshchakov S.V."/>
            <person name="Korzhenkov A."/>
            <person name="Samarov N.I."/>
            <person name="Kublanov I.V."/>
            <person name="Muntyan M.S."/>
            <person name="Sorokin D.Y."/>
        </authorList>
    </citation>
    <scope>NUCLEOTIDE SEQUENCE [LARGE SCALE GENOMIC DNA]</scope>
    <source>
        <strain evidence="21 22">Omega</strain>
    </source>
</reference>
<evidence type="ECO:0000256" key="12">
    <source>
        <dbReference type="ARBA" id="ARBA00023125"/>
    </source>
</evidence>
<dbReference type="NCBIfam" id="TIGR00593">
    <property type="entry name" value="pola"/>
    <property type="match status" value="1"/>
</dbReference>
<dbReference type="InterPro" id="IPR019760">
    <property type="entry name" value="DNA-dir_DNA_pol_A_CS"/>
</dbReference>
<evidence type="ECO:0000259" key="19">
    <source>
        <dbReference type="SMART" id="SM00475"/>
    </source>
</evidence>
<proteinExistence type="inferred from homology"/>
<evidence type="ECO:0000256" key="17">
    <source>
        <dbReference type="SAM" id="MobiDB-lite"/>
    </source>
</evidence>
<dbReference type="PANTHER" id="PTHR10133">
    <property type="entry name" value="DNA POLYMERASE I"/>
    <property type="match status" value="1"/>
</dbReference>
<dbReference type="GO" id="GO:0006302">
    <property type="term" value="P:double-strand break repair"/>
    <property type="evidence" value="ECO:0007669"/>
    <property type="project" value="TreeGrafter"/>
</dbReference>
<dbReference type="InterPro" id="IPR018320">
    <property type="entry name" value="DNA_polymerase_1"/>
</dbReference>
<keyword evidence="8 16" id="KW-0227">DNA damage</keyword>
<dbReference type="InterPro" id="IPR001098">
    <property type="entry name" value="DNA-dir_DNA_pol_A_palm_dom"/>
</dbReference>
<dbReference type="SUPFAM" id="SSF53098">
    <property type="entry name" value="Ribonuclease H-like"/>
    <property type="match status" value="1"/>
</dbReference>
<keyword evidence="6 16" id="KW-0235">DNA replication</keyword>
<dbReference type="Gene3D" id="1.20.1060.10">
    <property type="entry name" value="Taq DNA Polymerase, Chain T, domain 4"/>
    <property type="match status" value="1"/>
</dbReference>
<dbReference type="GO" id="GO:0003887">
    <property type="term" value="F:DNA-directed DNA polymerase activity"/>
    <property type="evidence" value="ECO:0007669"/>
    <property type="project" value="UniProtKB-UniRule"/>
</dbReference>
<feature type="domain" description="5'-3' exonuclease" evidence="19">
    <location>
        <begin position="6"/>
        <end position="267"/>
    </location>
</feature>
<evidence type="ECO:0000256" key="5">
    <source>
        <dbReference type="ARBA" id="ARBA00022695"/>
    </source>
</evidence>
<dbReference type="OrthoDB" id="9806424at2"/>
<evidence type="ECO:0000259" key="20">
    <source>
        <dbReference type="SMART" id="SM00482"/>
    </source>
</evidence>
<dbReference type="NCBIfam" id="NF004397">
    <property type="entry name" value="PRK05755.1"/>
    <property type="match status" value="1"/>
</dbReference>
<evidence type="ECO:0000256" key="6">
    <source>
        <dbReference type="ARBA" id="ARBA00022705"/>
    </source>
</evidence>
<evidence type="ECO:0000256" key="1">
    <source>
        <dbReference type="ARBA" id="ARBA00007705"/>
    </source>
</evidence>
<dbReference type="Pfam" id="PF01367">
    <property type="entry name" value="5_3_exonuc"/>
    <property type="match status" value="1"/>
</dbReference>
<dbReference type="InterPro" id="IPR002562">
    <property type="entry name" value="3'-5'_exonuclease_dom"/>
</dbReference>
<evidence type="ECO:0000256" key="7">
    <source>
        <dbReference type="ARBA" id="ARBA00022722"/>
    </source>
</evidence>
<comment type="function">
    <text evidence="16">In addition to polymerase activity, this DNA polymerase exhibits 3'-5' and 5'-3' exonuclease activity.</text>
</comment>
<dbReference type="AlphaFoldDB" id="A0A345UMN8"/>
<dbReference type="FunFam" id="1.20.1060.10:FF:000001">
    <property type="entry name" value="DNA polymerase I"/>
    <property type="match status" value="1"/>
</dbReference>
<dbReference type="InterPro" id="IPR036279">
    <property type="entry name" value="5-3_exonuclease_C_sf"/>
</dbReference>
<dbReference type="InterPro" id="IPR036397">
    <property type="entry name" value="RNaseH_sf"/>
</dbReference>
<evidence type="ECO:0000256" key="2">
    <source>
        <dbReference type="ARBA" id="ARBA00012417"/>
    </source>
</evidence>
<dbReference type="InterPro" id="IPR012337">
    <property type="entry name" value="RNaseH-like_sf"/>
</dbReference>
<feature type="domain" description="DNA-directed DNA polymerase family A palm" evidence="20">
    <location>
        <begin position="703"/>
        <end position="910"/>
    </location>
</feature>
<dbReference type="GO" id="GO:0008408">
    <property type="term" value="F:3'-5' exonuclease activity"/>
    <property type="evidence" value="ECO:0007669"/>
    <property type="project" value="UniProtKB-UniRule"/>
</dbReference>
<dbReference type="InterPro" id="IPR029060">
    <property type="entry name" value="PIN-like_dom_sf"/>
</dbReference>
<dbReference type="Gene3D" id="1.10.150.20">
    <property type="entry name" value="5' to 3' exonuclease, C-terminal subdomain"/>
    <property type="match status" value="2"/>
</dbReference>
<dbReference type="EC" id="2.7.7.7" evidence="2 15"/>
<dbReference type="InterPro" id="IPR002421">
    <property type="entry name" value="5-3_exonuclease"/>
</dbReference>
<organism evidence="21 22">
    <name type="scientific">Cyclonatronum proteinivorum</name>
    <dbReference type="NCBI Taxonomy" id="1457365"/>
    <lineage>
        <taxon>Bacteria</taxon>
        <taxon>Pseudomonadati</taxon>
        <taxon>Balneolota</taxon>
        <taxon>Balneolia</taxon>
        <taxon>Balneolales</taxon>
        <taxon>Cyclonatronaceae</taxon>
        <taxon>Cyclonatronum</taxon>
    </lineage>
</organism>
<keyword evidence="13 16" id="KW-0234">DNA repair</keyword>
<dbReference type="GO" id="GO:0006261">
    <property type="term" value="P:DNA-templated DNA replication"/>
    <property type="evidence" value="ECO:0007669"/>
    <property type="project" value="UniProtKB-UniRule"/>
</dbReference>
<evidence type="ECO:0000256" key="11">
    <source>
        <dbReference type="ARBA" id="ARBA00022932"/>
    </source>
</evidence>
<dbReference type="FunFam" id="3.40.50.1010:FF:000001">
    <property type="entry name" value="DNA polymerase I"/>
    <property type="match status" value="1"/>
</dbReference>
<dbReference type="GO" id="GO:0008409">
    <property type="term" value="F:5'-3' exonuclease activity"/>
    <property type="evidence" value="ECO:0007669"/>
    <property type="project" value="UniProtKB-UniRule"/>
</dbReference>
<dbReference type="Pfam" id="PF01612">
    <property type="entry name" value="DNA_pol_A_exo1"/>
    <property type="match status" value="1"/>
</dbReference>
<dbReference type="EMBL" id="CP027806">
    <property type="protein sequence ID" value="AXJ01740.1"/>
    <property type="molecule type" value="Genomic_DNA"/>
</dbReference>
<evidence type="ECO:0000256" key="8">
    <source>
        <dbReference type="ARBA" id="ARBA00022763"/>
    </source>
</evidence>
<dbReference type="SMART" id="SM00475">
    <property type="entry name" value="53EXOc"/>
    <property type="match status" value="1"/>
</dbReference>
<dbReference type="Gene3D" id="3.40.50.1010">
    <property type="entry name" value="5'-nuclease"/>
    <property type="match status" value="1"/>
</dbReference>